<gene>
    <name evidence="4" type="ORF">GCM10010319_29900</name>
</gene>
<keyword evidence="1" id="KW-0238">DNA-binding</keyword>
<evidence type="ECO:0000313" key="5">
    <source>
        <dbReference type="Proteomes" id="UP001500063"/>
    </source>
</evidence>
<feature type="compositionally biased region" description="Basic residues" evidence="2">
    <location>
        <begin position="457"/>
        <end position="466"/>
    </location>
</feature>
<protein>
    <recommendedName>
        <fullName evidence="3">Cas12f1-like TNB domain-containing protein</fullName>
    </recommendedName>
</protein>
<feature type="domain" description="Cas12f1-like TNB" evidence="3">
    <location>
        <begin position="363"/>
        <end position="417"/>
    </location>
</feature>
<evidence type="ECO:0000256" key="1">
    <source>
        <dbReference type="ARBA" id="ARBA00023125"/>
    </source>
</evidence>
<organism evidence="4 5">
    <name type="scientific">Streptomyces blastmyceticus</name>
    <dbReference type="NCBI Taxonomy" id="68180"/>
    <lineage>
        <taxon>Bacteria</taxon>
        <taxon>Bacillati</taxon>
        <taxon>Actinomycetota</taxon>
        <taxon>Actinomycetes</taxon>
        <taxon>Kitasatosporales</taxon>
        <taxon>Streptomycetaceae</taxon>
        <taxon>Streptomyces</taxon>
    </lineage>
</organism>
<evidence type="ECO:0000313" key="4">
    <source>
        <dbReference type="EMBL" id="GAA0350940.1"/>
    </source>
</evidence>
<accession>A0ABN0WZ32</accession>
<dbReference type="InterPro" id="IPR010095">
    <property type="entry name" value="Cas12f1-like_TNB"/>
</dbReference>
<feature type="region of interest" description="Disordered" evidence="2">
    <location>
        <begin position="501"/>
        <end position="526"/>
    </location>
</feature>
<reference evidence="4 5" key="1">
    <citation type="journal article" date="2019" name="Int. J. Syst. Evol. Microbiol.">
        <title>The Global Catalogue of Microorganisms (GCM) 10K type strain sequencing project: providing services to taxonomists for standard genome sequencing and annotation.</title>
        <authorList>
            <consortium name="The Broad Institute Genomics Platform"/>
            <consortium name="The Broad Institute Genome Sequencing Center for Infectious Disease"/>
            <person name="Wu L."/>
            <person name="Ma J."/>
        </authorList>
    </citation>
    <scope>NUCLEOTIDE SEQUENCE [LARGE SCALE GENOMIC DNA]</scope>
    <source>
        <strain evidence="4 5">JCM 4565</strain>
    </source>
</reference>
<dbReference type="EMBL" id="BAAABW010000016">
    <property type="protein sequence ID" value="GAA0350940.1"/>
    <property type="molecule type" value="Genomic_DNA"/>
</dbReference>
<evidence type="ECO:0000259" key="3">
    <source>
        <dbReference type="Pfam" id="PF07282"/>
    </source>
</evidence>
<keyword evidence="5" id="KW-1185">Reference proteome</keyword>
<dbReference type="Proteomes" id="UP001500063">
    <property type="component" value="Unassembled WGS sequence"/>
</dbReference>
<evidence type="ECO:0000256" key="2">
    <source>
        <dbReference type="SAM" id="MobiDB-lite"/>
    </source>
</evidence>
<dbReference type="Pfam" id="PF07282">
    <property type="entry name" value="Cas12f1-like_TNB"/>
    <property type="match status" value="1"/>
</dbReference>
<comment type="caution">
    <text evidence="4">The sequence shown here is derived from an EMBL/GenBank/DDBJ whole genome shotgun (WGS) entry which is preliminary data.</text>
</comment>
<feature type="region of interest" description="Disordered" evidence="2">
    <location>
        <begin position="448"/>
        <end position="481"/>
    </location>
</feature>
<proteinExistence type="predicted"/>
<name>A0ABN0WZ32_9ACTN</name>
<sequence>MTAEAYEVQSRVLTAVVPVWLNRADHVRAHAACHASAMLWNRTVAWVRGEWRAGRSPGREDIRRYVTSLPAEARPVHAHTAQAVAYDLADAIALARANKAQGMAAVKFPWREKRYRRLVFTTGFGWKITSRGRLALSLGRGRERVVLPVPELTNRNGVLVTPDRWGEIKLCWDGAARGWSLRIAHRVPDDRLSDASGHEGAEAAGIRAVTVAVDEGIVNPMTLAIRAPDGAYEVAVINGRAARAVKQRRNKGAARLQSKLSRCQSGSRRFRKLSEARKKLTARTGRRLRDFNHQVTAKANRFIREQVEAHEQAVPTGARVVVRLVVGDVRGVERNTEKKRRTSRSTRQQLSQWERGTQERLLAYKTGLAIRHISEAYSSQTCPYCLTRRKVRGRSYACVNKTCASVLNRDAVGGVNIHTLAVNDGTYVPVPPETVIRVKYLRAQPGWSADQRERHGFHQRARHRAGAGRSREARSSAQNRATRADLPVGVCVAVVPRSGGAMGHEGGAATPQGAGRAVARTAEGHM</sequence>